<protein>
    <submittedName>
        <fullName evidence="6">Class I SAM-dependent methyltransferase</fullName>
    </submittedName>
</protein>
<dbReference type="CDD" id="cd02440">
    <property type="entry name" value="AdoMet_MTases"/>
    <property type="match status" value="1"/>
</dbReference>
<gene>
    <name evidence="6" type="ORF">JFN87_07975</name>
</gene>
<reference evidence="6" key="1">
    <citation type="submission" date="2021-03" db="EMBL/GenBank/DDBJ databases">
        <title>Whole genome sequence of Streptomyces bomunensis MMS17-BM035.</title>
        <authorList>
            <person name="Lee J.H."/>
        </authorList>
    </citation>
    <scope>NUCLEOTIDE SEQUENCE</scope>
    <source>
        <strain evidence="6">MMS17-BM035</strain>
    </source>
</reference>
<dbReference type="EMBL" id="JAGIQL010000021">
    <property type="protein sequence ID" value="MBP0457436.1"/>
    <property type="molecule type" value="Genomic_DNA"/>
</dbReference>
<dbReference type="Gene3D" id="3.40.50.150">
    <property type="entry name" value="Vaccinia Virus protein VP39"/>
    <property type="match status" value="1"/>
</dbReference>
<dbReference type="GO" id="GO:0008168">
    <property type="term" value="F:methyltransferase activity"/>
    <property type="evidence" value="ECO:0007669"/>
    <property type="project" value="UniProtKB-KW"/>
</dbReference>
<proteinExistence type="inferred from homology"/>
<accession>A0A940MBK4</accession>
<dbReference type="Pfam" id="PF02353">
    <property type="entry name" value="CMAS"/>
    <property type="match status" value="1"/>
</dbReference>
<sequence>MAAHAAPVDALRWPDVARLPRSSRLRTAVAERIVRHALGGLPLYVRLGGHEAGPETIGLGGPRMNIHDPAAFFRRVGVGGLIGFGESYMAGEWDAPDLVAVLTVLATHADRLIPQRLQRLRKAFVRKQPAGQRNTPEGSRDNIHHHYDLSNDLFALFLDETMTYSSAVFRALPSDMSLLADAQRRKIDLLLDAADVGPGTRLLEVGTGWGELAVRAAARGARVHSVTLSAEQRDLARERVRAAGHADAVTIELCDYRRVEGTYDAVVSVEMIEAVGVEFWPEYFRTLDRLVVPGGRVVLQAITMAHDRVLATKDTHTWIQKYIFPGGMIPSLDAVESITRDQTDLRSVRVDGYGAHYAETLRLWRETFTEQADAVDALGFDETFRRMWTFYLAYSEAGFRSGYLDVRQIALARTGGGAR</sequence>
<evidence type="ECO:0000256" key="4">
    <source>
        <dbReference type="ARBA" id="ARBA00022691"/>
    </source>
</evidence>
<keyword evidence="4" id="KW-0949">S-adenosyl-L-methionine</keyword>
<comment type="caution">
    <text evidence="6">The sequence shown here is derived from an EMBL/GenBank/DDBJ whole genome shotgun (WGS) entry which is preliminary data.</text>
</comment>
<dbReference type="RefSeq" id="WP_209339222.1">
    <property type="nucleotide sequence ID" value="NZ_JAGIQL010000021.1"/>
</dbReference>
<dbReference type="GO" id="GO:0008610">
    <property type="term" value="P:lipid biosynthetic process"/>
    <property type="evidence" value="ECO:0007669"/>
    <property type="project" value="InterPro"/>
</dbReference>
<keyword evidence="5" id="KW-0443">Lipid metabolism</keyword>
<dbReference type="InterPro" id="IPR029063">
    <property type="entry name" value="SAM-dependent_MTases_sf"/>
</dbReference>
<evidence type="ECO:0000313" key="7">
    <source>
        <dbReference type="Proteomes" id="UP000670475"/>
    </source>
</evidence>
<name>A0A940MBK4_9ACTN</name>
<dbReference type="AlphaFoldDB" id="A0A940MBK4"/>
<dbReference type="PANTHER" id="PTHR43667:SF2">
    <property type="entry name" value="FATTY ACID C-METHYL TRANSFERASE"/>
    <property type="match status" value="1"/>
</dbReference>
<comment type="similarity">
    <text evidence="1">Belongs to the CFA/CMAS family.</text>
</comment>
<evidence type="ECO:0000256" key="2">
    <source>
        <dbReference type="ARBA" id="ARBA00022603"/>
    </source>
</evidence>
<dbReference type="PIRSF" id="PIRSF003085">
    <property type="entry name" value="CMAS"/>
    <property type="match status" value="1"/>
</dbReference>
<evidence type="ECO:0000256" key="1">
    <source>
        <dbReference type="ARBA" id="ARBA00010815"/>
    </source>
</evidence>
<dbReference type="SUPFAM" id="SSF53335">
    <property type="entry name" value="S-adenosyl-L-methionine-dependent methyltransferases"/>
    <property type="match status" value="1"/>
</dbReference>
<evidence type="ECO:0000256" key="5">
    <source>
        <dbReference type="ARBA" id="ARBA00023098"/>
    </source>
</evidence>
<dbReference type="InterPro" id="IPR003333">
    <property type="entry name" value="CMAS"/>
</dbReference>
<keyword evidence="7" id="KW-1185">Reference proteome</keyword>
<evidence type="ECO:0000313" key="6">
    <source>
        <dbReference type="EMBL" id="MBP0457436.1"/>
    </source>
</evidence>
<dbReference type="PANTHER" id="PTHR43667">
    <property type="entry name" value="CYCLOPROPANE-FATTY-ACYL-PHOSPHOLIPID SYNTHASE"/>
    <property type="match status" value="1"/>
</dbReference>
<keyword evidence="2 6" id="KW-0489">Methyltransferase</keyword>
<dbReference type="GO" id="GO:0032259">
    <property type="term" value="P:methylation"/>
    <property type="evidence" value="ECO:0007669"/>
    <property type="project" value="UniProtKB-KW"/>
</dbReference>
<keyword evidence="3" id="KW-0808">Transferase</keyword>
<evidence type="ECO:0000256" key="3">
    <source>
        <dbReference type="ARBA" id="ARBA00022679"/>
    </source>
</evidence>
<organism evidence="6 7">
    <name type="scientific">Streptomyces montanisoli</name>
    <dbReference type="NCBI Taxonomy" id="2798581"/>
    <lineage>
        <taxon>Bacteria</taxon>
        <taxon>Bacillati</taxon>
        <taxon>Actinomycetota</taxon>
        <taxon>Actinomycetes</taxon>
        <taxon>Kitasatosporales</taxon>
        <taxon>Streptomycetaceae</taxon>
        <taxon>Streptomyces</taxon>
    </lineage>
</organism>
<dbReference type="Proteomes" id="UP000670475">
    <property type="component" value="Unassembled WGS sequence"/>
</dbReference>
<dbReference type="InterPro" id="IPR050723">
    <property type="entry name" value="CFA/CMAS"/>
</dbReference>